<dbReference type="Proteomes" id="UP000530928">
    <property type="component" value="Unassembled WGS sequence"/>
</dbReference>
<evidence type="ECO:0000256" key="6">
    <source>
        <dbReference type="ARBA" id="ARBA00022989"/>
    </source>
</evidence>
<evidence type="ECO:0000256" key="5">
    <source>
        <dbReference type="ARBA" id="ARBA00022692"/>
    </source>
</evidence>
<keyword evidence="6 9" id="KW-1133">Transmembrane helix</keyword>
<dbReference type="EMBL" id="JACDUR010000004">
    <property type="protein sequence ID" value="MBA2893078.1"/>
    <property type="molecule type" value="Genomic_DNA"/>
</dbReference>
<keyword evidence="4" id="KW-1003">Cell membrane</keyword>
<accession>A0A7W0HRK0</accession>
<evidence type="ECO:0000313" key="11">
    <source>
        <dbReference type="Proteomes" id="UP000530928"/>
    </source>
</evidence>
<feature type="transmembrane region" description="Helical" evidence="9">
    <location>
        <begin position="279"/>
        <end position="303"/>
    </location>
</feature>
<comment type="caution">
    <text evidence="10">The sequence shown here is derived from an EMBL/GenBank/DDBJ whole genome shotgun (WGS) entry which is preliminary data.</text>
</comment>
<keyword evidence="11" id="KW-1185">Reference proteome</keyword>
<organism evidence="10 11">
    <name type="scientific">Nonomuraea soli</name>
    <dbReference type="NCBI Taxonomy" id="1032476"/>
    <lineage>
        <taxon>Bacteria</taxon>
        <taxon>Bacillati</taxon>
        <taxon>Actinomycetota</taxon>
        <taxon>Actinomycetes</taxon>
        <taxon>Streptosporangiales</taxon>
        <taxon>Streptosporangiaceae</taxon>
        <taxon>Nonomuraea</taxon>
    </lineage>
</organism>
<keyword evidence="7 9" id="KW-0472">Membrane</keyword>
<dbReference type="AlphaFoldDB" id="A0A7W0HRK0"/>
<evidence type="ECO:0000256" key="4">
    <source>
        <dbReference type="ARBA" id="ARBA00022475"/>
    </source>
</evidence>
<protein>
    <submittedName>
        <fullName evidence="10">Putative PurR-regulated permease PerM</fullName>
    </submittedName>
</protein>
<keyword evidence="3" id="KW-0813">Transport</keyword>
<feature type="region of interest" description="Disordered" evidence="8">
    <location>
        <begin position="1"/>
        <end position="23"/>
    </location>
</feature>
<feature type="transmembrane region" description="Helical" evidence="9">
    <location>
        <begin position="35"/>
        <end position="55"/>
    </location>
</feature>
<feature type="transmembrane region" description="Helical" evidence="9">
    <location>
        <begin position="168"/>
        <end position="193"/>
    </location>
</feature>
<dbReference type="InterPro" id="IPR002549">
    <property type="entry name" value="AI-2E-like"/>
</dbReference>
<feature type="compositionally biased region" description="Basic and acidic residues" evidence="8">
    <location>
        <begin position="1"/>
        <end position="12"/>
    </location>
</feature>
<feature type="transmembrane region" description="Helical" evidence="9">
    <location>
        <begin position="91"/>
        <end position="112"/>
    </location>
</feature>
<comment type="subcellular location">
    <subcellularLocation>
        <location evidence="1">Cell membrane</location>
        <topology evidence="1">Multi-pass membrane protein</topology>
    </subcellularLocation>
</comment>
<dbReference type="RefSeq" id="WP_181611775.1">
    <property type="nucleotide sequence ID" value="NZ_BAABAM010000003.1"/>
</dbReference>
<feature type="transmembrane region" description="Helical" evidence="9">
    <location>
        <begin position="61"/>
        <end position="79"/>
    </location>
</feature>
<evidence type="ECO:0000256" key="3">
    <source>
        <dbReference type="ARBA" id="ARBA00022448"/>
    </source>
</evidence>
<dbReference type="PANTHER" id="PTHR21716:SF53">
    <property type="entry name" value="PERMEASE PERM-RELATED"/>
    <property type="match status" value="1"/>
</dbReference>
<keyword evidence="5 9" id="KW-0812">Transmembrane</keyword>
<dbReference type="PANTHER" id="PTHR21716">
    <property type="entry name" value="TRANSMEMBRANE PROTEIN"/>
    <property type="match status" value="1"/>
</dbReference>
<evidence type="ECO:0000256" key="2">
    <source>
        <dbReference type="ARBA" id="ARBA00009773"/>
    </source>
</evidence>
<evidence type="ECO:0000256" key="7">
    <source>
        <dbReference type="ARBA" id="ARBA00023136"/>
    </source>
</evidence>
<dbReference type="GO" id="GO:0055085">
    <property type="term" value="P:transmembrane transport"/>
    <property type="evidence" value="ECO:0007669"/>
    <property type="project" value="TreeGrafter"/>
</dbReference>
<name>A0A7W0HRK0_9ACTN</name>
<dbReference type="Pfam" id="PF01594">
    <property type="entry name" value="AI-2E_transport"/>
    <property type="match status" value="1"/>
</dbReference>
<feature type="transmembrane region" description="Helical" evidence="9">
    <location>
        <begin position="323"/>
        <end position="356"/>
    </location>
</feature>
<evidence type="ECO:0000256" key="8">
    <source>
        <dbReference type="SAM" id="MobiDB-lite"/>
    </source>
</evidence>
<feature type="transmembrane region" description="Helical" evidence="9">
    <location>
        <begin position="222"/>
        <end position="247"/>
    </location>
</feature>
<evidence type="ECO:0000313" key="10">
    <source>
        <dbReference type="EMBL" id="MBA2893078.1"/>
    </source>
</evidence>
<evidence type="ECO:0000256" key="9">
    <source>
        <dbReference type="SAM" id="Phobius"/>
    </source>
</evidence>
<evidence type="ECO:0000256" key="1">
    <source>
        <dbReference type="ARBA" id="ARBA00004651"/>
    </source>
</evidence>
<comment type="similarity">
    <text evidence="2">Belongs to the autoinducer-2 exporter (AI-2E) (TC 2.A.86) family.</text>
</comment>
<reference evidence="10 11" key="1">
    <citation type="submission" date="2020-07" db="EMBL/GenBank/DDBJ databases">
        <title>Genomic Encyclopedia of Type Strains, Phase IV (KMG-IV): sequencing the most valuable type-strain genomes for metagenomic binning, comparative biology and taxonomic classification.</title>
        <authorList>
            <person name="Goeker M."/>
        </authorList>
    </citation>
    <scope>NUCLEOTIDE SEQUENCE [LARGE SCALE GENOMIC DNA]</scope>
    <source>
        <strain evidence="10 11">DSM 45533</strain>
    </source>
</reference>
<proteinExistence type="inferred from homology"/>
<sequence>MSQQDEPAHAVTEEPAPSDTHVYGLPGKPLTRGPFLFGLIGGLGVLTAIAIGQMVIHSLSVIILIVVAMFLAIGLNPAVEALQRRGLARRWAISIVFASVIVLFALFGLAIVPPVSRELTAFIQALPGYLTELQQNPTVQQLDAEYGIIQQAISFVASQLGPTLAGGILNAGVEVLGGVFNGLTLLVLMLYFLGSLHSTKQYLLKLVPASRRYRTESITDQILSGIGGYVAGNILISVIAGVVSWIFLHFAGVKYALALALVVAVLDLIPLVGATIGAAVVTLVALLQSLPLGLACLVFFVVYQQVENYLIYPRVMTRSVNVTPAVTVIAALIGGALLGIVGALLAIPVAAAIALIIRELVHPRQAGH</sequence>
<feature type="transmembrane region" description="Helical" evidence="9">
    <location>
        <begin position="253"/>
        <end position="272"/>
    </location>
</feature>
<gene>
    <name evidence="10" type="ORF">HNR30_004432</name>
</gene>
<dbReference type="GO" id="GO:0005886">
    <property type="term" value="C:plasma membrane"/>
    <property type="evidence" value="ECO:0007669"/>
    <property type="project" value="UniProtKB-SubCell"/>
</dbReference>